<dbReference type="RefSeq" id="WP_037405526.1">
    <property type="nucleotide sequence ID" value="NZ_CP007044.2"/>
</dbReference>
<feature type="compositionally biased region" description="Polar residues" evidence="1">
    <location>
        <begin position="48"/>
        <end position="69"/>
    </location>
</feature>
<organism evidence="2 3">
    <name type="scientific">Chania multitudinisentens RB-25</name>
    <dbReference type="NCBI Taxonomy" id="1441930"/>
    <lineage>
        <taxon>Bacteria</taxon>
        <taxon>Pseudomonadati</taxon>
        <taxon>Pseudomonadota</taxon>
        <taxon>Gammaproteobacteria</taxon>
        <taxon>Enterobacterales</taxon>
        <taxon>Yersiniaceae</taxon>
        <taxon>Chania</taxon>
    </lineage>
</organism>
<keyword evidence="3" id="KW-1185">Reference proteome</keyword>
<dbReference type="PATRIC" id="fig|1441930.4.peg.4578"/>
<feature type="region of interest" description="Disordered" evidence="1">
    <location>
        <begin position="45"/>
        <end position="128"/>
    </location>
</feature>
<dbReference type="KEGG" id="sfo:Z042_23150"/>
<dbReference type="STRING" id="1441930.Z042_23150"/>
<sequence>MAKHDWKALQAEFLAENAATGITAQQWCENRGLNYQSARRYIKPRAAQSAQNKQRNTAHNAQRNKNAQNCAKPDDSNDEEDDGSMDANAEPEIDPDPGVKPNSGRDGGGRFTAGNKNSAGNRGNPAPVTMFTHRNQTARKHSAYAKYLDADDLFEAVADSDLHDELVFTRARALSVTKTMKQIMQDLQNSESVDQRIELYDKLLRAEQGLDKNIARIESIERTLSALALDAVNRPRLSEDTLRIKAATSKLKAETQKLTAESKDVTTPLSGIVSDIQGMSDNGLMSK</sequence>
<protein>
    <submittedName>
        <fullName evidence="2">Small subunit bacteriophage terminase</fullName>
    </submittedName>
</protein>
<dbReference type="AlphaFoldDB" id="W0LJL1"/>
<evidence type="ECO:0000313" key="3">
    <source>
        <dbReference type="Proteomes" id="UP000019030"/>
    </source>
</evidence>
<dbReference type="eggNOG" id="COG3728">
    <property type="taxonomic scope" value="Bacteria"/>
</dbReference>
<evidence type="ECO:0000256" key="1">
    <source>
        <dbReference type="SAM" id="MobiDB-lite"/>
    </source>
</evidence>
<gene>
    <name evidence="2" type="ORF">Z042_23150</name>
</gene>
<dbReference type="Proteomes" id="UP000019030">
    <property type="component" value="Chromosome"/>
</dbReference>
<dbReference type="EMBL" id="CP007044">
    <property type="protein sequence ID" value="AHG22185.1"/>
    <property type="molecule type" value="Genomic_DNA"/>
</dbReference>
<dbReference type="HOGENOM" id="CLU_086683_0_0_6"/>
<accession>W0LJL1</accession>
<feature type="compositionally biased region" description="Acidic residues" evidence="1">
    <location>
        <begin position="76"/>
        <end position="95"/>
    </location>
</feature>
<proteinExistence type="predicted"/>
<reference evidence="2 3" key="2">
    <citation type="submission" date="2015-03" db="EMBL/GenBank/DDBJ databases">
        <authorList>
            <person name="Chan K.-G."/>
        </authorList>
    </citation>
    <scope>NUCLEOTIDE SEQUENCE [LARGE SCALE GENOMIC DNA]</scope>
    <source>
        <strain evidence="2 3">RB-25</strain>
    </source>
</reference>
<evidence type="ECO:0000313" key="2">
    <source>
        <dbReference type="EMBL" id="AHG22185.1"/>
    </source>
</evidence>
<dbReference type="OrthoDB" id="8227562at2"/>
<reference evidence="2 3" key="1">
    <citation type="submission" date="2014-01" db="EMBL/GenBank/DDBJ databases">
        <title>Isolation of Serratia multitudinisentens RB-25 from Ex-Landfill site.</title>
        <authorList>
            <person name="Robson E.H.J."/>
        </authorList>
    </citation>
    <scope>NUCLEOTIDE SEQUENCE [LARGE SCALE GENOMIC DNA]</scope>
    <source>
        <strain evidence="2 3">RB-25</strain>
    </source>
</reference>
<name>W0LJL1_9GAMM</name>